<keyword evidence="1" id="KW-0812">Transmembrane</keyword>
<dbReference type="EMBL" id="JALBUS010000004">
    <property type="protein sequence ID" value="MDX8416986.1"/>
    <property type="molecule type" value="Genomic_DNA"/>
</dbReference>
<reference evidence="2 3" key="1">
    <citation type="submission" date="2022-03" db="EMBL/GenBank/DDBJ databases">
        <title>Novel taxa within the pig intestine.</title>
        <authorList>
            <person name="Wylensek D."/>
            <person name="Bishof K."/>
            <person name="Afrizal A."/>
            <person name="Clavel T."/>
        </authorList>
    </citation>
    <scope>NUCLEOTIDE SEQUENCE [LARGE SCALE GENOMIC DNA]</scope>
    <source>
        <strain evidence="2 3">Cla-KB-P134</strain>
    </source>
</reference>
<gene>
    <name evidence="2" type="ORF">MOZ64_03900</name>
</gene>
<sequence length="162" mass="18829">MHDFLSSNEMSNIISVLALLAALYSIWYTKRFNRPRISIEDFHVDRSYEYPSIEFSILNFSNTPITLKSITFSFDGHPVSPMSEYEGPKESIDFPNGIHLENHIVNSSPLVLESETTMLPNSKDKYRYYFKNVDHEVTITVETNRMLSICSKKKSFVFRTNK</sequence>
<protein>
    <submittedName>
        <fullName evidence="2">Uncharacterized protein</fullName>
    </submittedName>
</protein>
<accession>A0ABU4WK90</accession>
<keyword evidence="1" id="KW-0472">Membrane</keyword>
<proteinExistence type="predicted"/>
<name>A0ABU4WK90_9FIRM</name>
<keyword evidence="3" id="KW-1185">Reference proteome</keyword>
<dbReference type="RefSeq" id="WP_320325298.1">
    <property type="nucleotide sequence ID" value="NZ_JALBUS010000004.1"/>
</dbReference>
<dbReference type="Proteomes" id="UP001285244">
    <property type="component" value="Unassembled WGS sequence"/>
</dbReference>
<evidence type="ECO:0000256" key="1">
    <source>
        <dbReference type="SAM" id="Phobius"/>
    </source>
</evidence>
<evidence type="ECO:0000313" key="2">
    <source>
        <dbReference type="EMBL" id="MDX8416986.1"/>
    </source>
</evidence>
<comment type="caution">
    <text evidence="2">The sequence shown here is derived from an EMBL/GenBank/DDBJ whole genome shotgun (WGS) entry which is preliminary data.</text>
</comment>
<organism evidence="2 3">
    <name type="scientific">Absicoccus intestinalis</name>
    <dbReference type="NCBI Taxonomy" id="2926319"/>
    <lineage>
        <taxon>Bacteria</taxon>
        <taxon>Bacillati</taxon>
        <taxon>Bacillota</taxon>
        <taxon>Erysipelotrichia</taxon>
        <taxon>Erysipelotrichales</taxon>
        <taxon>Erysipelotrichaceae</taxon>
        <taxon>Absicoccus</taxon>
    </lineage>
</organism>
<evidence type="ECO:0000313" key="3">
    <source>
        <dbReference type="Proteomes" id="UP001285244"/>
    </source>
</evidence>
<feature type="transmembrane region" description="Helical" evidence="1">
    <location>
        <begin position="12"/>
        <end position="29"/>
    </location>
</feature>
<keyword evidence="1" id="KW-1133">Transmembrane helix</keyword>